<evidence type="ECO:0000256" key="2">
    <source>
        <dbReference type="SAM" id="MobiDB-lite"/>
    </source>
</evidence>
<sequence>MLDVALRMRALSLYRALMRSVRTWPGPPNEKQYIYEESHTLFRRNQHLTDPAAISQKLVEGETRYQIAWHYKIPYPRLHNLPTGTITDSPQRISKPTYEVPSQEMGSLDDDQDSVPGLDGSRRMFQGL</sequence>
<dbReference type="Proteomes" id="UP001497512">
    <property type="component" value="Chromosome 18"/>
</dbReference>
<dbReference type="InterPro" id="IPR040330">
    <property type="entry name" value="LYRM1"/>
</dbReference>
<evidence type="ECO:0000256" key="1">
    <source>
        <dbReference type="ARBA" id="ARBA00009508"/>
    </source>
</evidence>
<feature type="region of interest" description="Disordered" evidence="2">
    <location>
        <begin position="81"/>
        <end position="128"/>
    </location>
</feature>
<evidence type="ECO:0000259" key="3">
    <source>
        <dbReference type="Pfam" id="PF05347"/>
    </source>
</evidence>
<feature type="domain" description="Complex 1 LYR protein" evidence="3">
    <location>
        <begin position="9"/>
        <end position="64"/>
    </location>
</feature>
<feature type="compositionally biased region" description="Polar residues" evidence="2">
    <location>
        <begin position="82"/>
        <end position="94"/>
    </location>
</feature>
<proteinExistence type="inferred from homology"/>
<name>A0ABP0U2L4_9BRYO</name>
<dbReference type="CDD" id="cd20261">
    <property type="entry name" value="Complex1_LYR_LYRM1"/>
    <property type="match status" value="1"/>
</dbReference>
<accession>A0ABP0U2L4</accession>
<dbReference type="PANTHER" id="PTHR14273:SF0">
    <property type="entry name" value="LYR MOTIF-CONTAINING PROTEIN 1"/>
    <property type="match status" value="1"/>
</dbReference>
<protein>
    <recommendedName>
        <fullName evidence="3">Complex 1 LYR protein domain-containing protein</fullName>
    </recommendedName>
</protein>
<reference evidence="4" key="1">
    <citation type="submission" date="2024-02" db="EMBL/GenBank/DDBJ databases">
        <authorList>
            <consortium name="ELIXIR-Norway"/>
            <consortium name="Elixir Norway"/>
        </authorList>
    </citation>
    <scope>NUCLEOTIDE SEQUENCE</scope>
</reference>
<keyword evidence="5" id="KW-1185">Reference proteome</keyword>
<dbReference type="EMBL" id="OZ019910">
    <property type="protein sequence ID" value="CAK9211192.1"/>
    <property type="molecule type" value="Genomic_DNA"/>
</dbReference>
<dbReference type="Pfam" id="PF05347">
    <property type="entry name" value="Complex1_LYR"/>
    <property type="match status" value="1"/>
</dbReference>
<evidence type="ECO:0000313" key="5">
    <source>
        <dbReference type="Proteomes" id="UP001497512"/>
    </source>
</evidence>
<organism evidence="4 5">
    <name type="scientific">Sphagnum troendelagicum</name>
    <dbReference type="NCBI Taxonomy" id="128251"/>
    <lineage>
        <taxon>Eukaryota</taxon>
        <taxon>Viridiplantae</taxon>
        <taxon>Streptophyta</taxon>
        <taxon>Embryophyta</taxon>
        <taxon>Bryophyta</taxon>
        <taxon>Sphagnophytina</taxon>
        <taxon>Sphagnopsida</taxon>
        <taxon>Sphagnales</taxon>
        <taxon>Sphagnaceae</taxon>
        <taxon>Sphagnum</taxon>
    </lineage>
</organism>
<gene>
    <name evidence="4" type="ORF">CSSPTR1EN2_LOCUS10536</name>
</gene>
<evidence type="ECO:0000313" key="4">
    <source>
        <dbReference type="EMBL" id="CAK9211192.1"/>
    </source>
</evidence>
<dbReference type="PANTHER" id="PTHR14273">
    <property type="entry name" value="LYR MOTIF-CONTAINING PROTEIN 1"/>
    <property type="match status" value="1"/>
</dbReference>
<comment type="similarity">
    <text evidence="1">Belongs to the complex I LYR family.</text>
</comment>
<dbReference type="InterPro" id="IPR008011">
    <property type="entry name" value="Complex1_LYR_dom"/>
</dbReference>
<dbReference type="InterPro" id="IPR045294">
    <property type="entry name" value="Complex1_LYR_LYRM1"/>
</dbReference>